<dbReference type="InterPro" id="IPR029052">
    <property type="entry name" value="Metallo-depent_PP-like"/>
</dbReference>
<evidence type="ECO:0000256" key="2">
    <source>
        <dbReference type="ARBA" id="ARBA00022512"/>
    </source>
</evidence>
<dbReference type="InterPro" id="IPR035437">
    <property type="entry name" value="SNase_OB-fold_sf"/>
</dbReference>
<dbReference type="Proteomes" id="UP000028091">
    <property type="component" value="Unassembled WGS sequence"/>
</dbReference>
<keyword evidence="4" id="KW-0732">Signal</keyword>
<evidence type="ECO:0000259" key="6">
    <source>
        <dbReference type="PROSITE" id="PS50830"/>
    </source>
</evidence>
<name>A0A081LAZ0_9BACI</name>
<dbReference type="InterPro" id="IPR004843">
    <property type="entry name" value="Calcineurin-like_PHP"/>
</dbReference>
<comment type="caution">
    <text evidence="7">The sequence shown here is derived from an EMBL/GenBank/DDBJ whole genome shotgun (WGS) entry which is preliminary data.</text>
</comment>
<reference evidence="7 8" key="1">
    <citation type="submission" date="2012-09" db="EMBL/GenBank/DDBJ databases">
        <title>Genome Sequence of Bacillus sp. DW5-4.</title>
        <authorList>
            <person name="Lai Q."/>
            <person name="Liu Y."/>
            <person name="Shao Z."/>
        </authorList>
    </citation>
    <scope>NUCLEOTIDE SEQUENCE [LARGE SCALE GENOMIC DNA]</scope>
    <source>
        <strain evidence="7 8">DW5-4</strain>
    </source>
</reference>
<dbReference type="InterPro" id="IPR043744">
    <property type="entry name" value="DUF5689"/>
</dbReference>
<dbReference type="Pfam" id="PF00565">
    <property type="entry name" value="SNase"/>
    <property type="match status" value="1"/>
</dbReference>
<evidence type="ECO:0000256" key="4">
    <source>
        <dbReference type="ARBA" id="ARBA00022729"/>
    </source>
</evidence>
<dbReference type="FunFam" id="3.60.21.10:FF:000052">
    <property type="entry name" value="Endonuclease YhcR"/>
    <property type="match status" value="1"/>
</dbReference>
<keyword evidence="8" id="KW-1185">Reference proteome</keyword>
<sequence>MKRILSIRMICCLILVIFSLQSLLPGVMTAEQVRASEKKETVWKQMKPMKIKKARQLIGETVTVSGIVTADQSAIGNGKLSTYIQDKTAGINIYSTQPKSFPALKAGMKVTVTGKVTSYKGLIEIVPDQDRLRIDAVNQTLPAPKRVSIKQLETDQAGKYEGRLVKVKGYAESKPDQPAGGGYNVTVIDKKYHSTVLRVMVDTGAIDQVKAGKWYEFTGVLSRYDTLQVLPRHKNDVKLLKRQPKPPKIKKEYEATVDRVVDGDTIHLKKPVLGTTKVRFVNMDTPETYHKPKNELDQNQLSFGQQATDYLKSLLSSGDKVTLNIGPEAKDGYGRLLAQVKTKKGINTNLELVKKGYAPTYFIWPVGDEKDYHTFQQAVKEAKEKGLGIWNEADPLLEQPFEFRAREQKKGLTRYVGDSSEKTYVSPQNWKDIDVDKRVFFASKEEAEQAGYEPAEESSEVPLTILSMNDLHGKIDQEYELDIMGDGSKGMYGRMDYVAAYMKQKQAAHKNTITVHAGDMIGGSSPVSSLLQDEPTVELMENIGFDVGTVGNHEFDEGVDELLRILYGGDHPKGTKGYEGQNFPLVCANCEYKDTGKPLLPAYEIKEVEGIPVAFIGVVTKSAAGMVMPEGIKDIQFTDEVKAVNKETKELKQKGIKAIAVLAHMTASQNGDTITGESAKLAKEGDDEIDVIFAGHNHEVVNGEVNGKLIVQAFEYGKAIGEVSVTLDRKTKDIVKKSANIQYVDQSGIEKDKEAAAILAHYGKEVEPIISEVVGEAGVKMEGGYSNDGDTPLGNLIADGMRYSMKSDFAMMNGGGIRQNLEKGPITWGDLFNIQPFGNVLVKLEIKGKDLVEIIEAQISPQFGPDYSISGFSYSYDPLTYKVVDLKLPDGSAVAFDQTYTLTVNNFMATATGSKYAPIGNLGKNPETGPEDLEATVEFVKSFEGASIVYQKEGRIQKAKQEEKAAAS</sequence>
<dbReference type="Gene3D" id="2.40.50.140">
    <property type="entry name" value="Nucleic acid-binding proteins"/>
    <property type="match status" value="1"/>
</dbReference>
<dbReference type="OrthoDB" id="9775118at2"/>
<keyword evidence="7" id="KW-0255">Endonuclease</keyword>
<dbReference type="Pfam" id="PF02872">
    <property type="entry name" value="5_nucleotid_C"/>
    <property type="match status" value="1"/>
</dbReference>
<gene>
    <name evidence="7" type="ORF">BA70_02485</name>
</gene>
<protein>
    <submittedName>
        <fullName evidence="7">Endonuclease</fullName>
    </submittedName>
</protein>
<evidence type="ECO:0000313" key="7">
    <source>
        <dbReference type="EMBL" id="KEP26416.1"/>
    </source>
</evidence>
<dbReference type="SMART" id="SM00318">
    <property type="entry name" value="SNc"/>
    <property type="match status" value="1"/>
</dbReference>
<dbReference type="GO" id="GO:0046872">
    <property type="term" value="F:metal ion binding"/>
    <property type="evidence" value="ECO:0007669"/>
    <property type="project" value="InterPro"/>
</dbReference>
<dbReference type="PANTHER" id="PTHR11575:SF24">
    <property type="entry name" value="5'-NUCLEOTIDASE"/>
    <property type="match status" value="1"/>
</dbReference>
<dbReference type="GO" id="GO:0009166">
    <property type="term" value="P:nucleotide catabolic process"/>
    <property type="evidence" value="ECO:0007669"/>
    <property type="project" value="InterPro"/>
</dbReference>
<dbReference type="Pfam" id="PF18942">
    <property type="entry name" value="DUF5689"/>
    <property type="match status" value="1"/>
</dbReference>
<dbReference type="RefSeq" id="WP_034321656.1">
    <property type="nucleotide sequence ID" value="NZ_JOTP01000010.1"/>
</dbReference>
<dbReference type="InterPro" id="IPR036907">
    <property type="entry name" value="5'-Nucleotdase_C_sf"/>
</dbReference>
<dbReference type="PANTHER" id="PTHR11575">
    <property type="entry name" value="5'-NUCLEOTIDASE-RELATED"/>
    <property type="match status" value="1"/>
</dbReference>
<dbReference type="SUPFAM" id="SSF55816">
    <property type="entry name" value="5'-nucleotidase (syn. UDP-sugar hydrolase), C-terminal domain"/>
    <property type="match status" value="1"/>
</dbReference>
<evidence type="ECO:0000256" key="1">
    <source>
        <dbReference type="ARBA" id="ARBA00004168"/>
    </source>
</evidence>
<dbReference type="InterPro" id="IPR016071">
    <property type="entry name" value="Staphylococal_nuclease_OB-fold"/>
</dbReference>
<proteinExistence type="predicted"/>
<dbReference type="CDD" id="cd04486">
    <property type="entry name" value="YhcR_OBF_like"/>
    <property type="match status" value="1"/>
</dbReference>
<dbReference type="GO" id="GO:0030288">
    <property type="term" value="C:outer membrane-bounded periplasmic space"/>
    <property type="evidence" value="ECO:0007669"/>
    <property type="project" value="TreeGrafter"/>
</dbReference>
<keyword evidence="5" id="KW-0572">Peptidoglycan-anchor</keyword>
<dbReference type="PROSITE" id="PS50830">
    <property type="entry name" value="TNASE_3"/>
    <property type="match status" value="1"/>
</dbReference>
<dbReference type="PROSITE" id="PS00786">
    <property type="entry name" value="5_NUCLEOTIDASE_2"/>
    <property type="match status" value="1"/>
</dbReference>
<dbReference type="SUPFAM" id="SSF50199">
    <property type="entry name" value="Staphylococcal nuclease"/>
    <property type="match status" value="1"/>
</dbReference>
<dbReference type="InterPro" id="IPR008334">
    <property type="entry name" value="5'-Nucleotdase_C"/>
</dbReference>
<organism evidence="7 8">
    <name type="scientific">Bacillus zhangzhouensis</name>
    <dbReference type="NCBI Taxonomy" id="1178540"/>
    <lineage>
        <taxon>Bacteria</taxon>
        <taxon>Bacillati</taxon>
        <taxon>Bacillota</taxon>
        <taxon>Bacilli</taxon>
        <taxon>Bacillales</taxon>
        <taxon>Bacillaceae</taxon>
        <taxon>Bacillus</taxon>
    </lineage>
</organism>
<dbReference type="EMBL" id="JOTP01000010">
    <property type="protein sequence ID" value="KEP26416.1"/>
    <property type="molecule type" value="Genomic_DNA"/>
</dbReference>
<dbReference type="eggNOG" id="COG4085">
    <property type="taxonomic scope" value="Bacteria"/>
</dbReference>
<dbReference type="GO" id="GO:0000166">
    <property type="term" value="F:nucleotide binding"/>
    <property type="evidence" value="ECO:0007669"/>
    <property type="project" value="InterPro"/>
</dbReference>
<keyword evidence="2" id="KW-0134">Cell wall</keyword>
<dbReference type="eggNOG" id="COG1525">
    <property type="taxonomic scope" value="Bacteria"/>
</dbReference>
<dbReference type="Gene3D" id="2.40.50.90">
    <property type="match status" value="1"/>
</dbReference>
<dbReference type="InterPro" id="IPR006179">
    <property type="entry name" value="5_nucleotidase/apyrase"/>
</dbReference>
<dbReference type="eggNOG" id="COG0737">
    <property type="taxonomic scope" value="Bacteria"/>
</dbReference>
<dbReference type="GO" id="GO:0004519">
    <property type="term" value="F:endonuclease activity"/>
    <property type="evidence" value="ECO:0007669"/>
    <property type="project" value="UniProtKB-KW"/>
</dbReference>
<dbReference type="SUPFAM" id="SSF56300">
    <property type="entry name" value="Metallo-dependent phosphatases"/>
    <property type="match status" value="1"/>
</dbReference>
<keyword evidence="3" id="KW-0964">Secreted</keyword>
<dbReference type="Pfam" id="PF00149">
    <property type="entry name" value="Metallophos"/>
    <property type="match status" value="1"/>
</dbReference>
<keyword evidence="7" id="KW-0378">Hydrolase</keyword>
<evidence type="ECO:0000256" key="3">
    <source>
        <dbReference type="ARBA" id="ARBA00022525"/>
    </source>
</evidence>
<dbReference type="InterPro" id="IPR012340">
    <property type="entry name" value="NA-bd_OB-fold"/>
</dbReference>
<dbReference type="CDD" id="cd00175">
    <property type="entry name" value="SNc"/>
    <property type="match status" value="1"/>
</dbReference>
<accession>A0A081LAZ0</accession>
<keyword evidence="7" id="KW-0540">Nuclease</keyword>
<dbReference type="GO" id="GO:0008768">
    <property type="term" value="F:UDP-sugar diphosphatase activity"/>
    <property type="evidence" value="ECO:0007669"/>
    <property type="project" value="TreeGrafter"/>
</dbReference>
<evidence type="ECO:0000256" key="5">
    <source>
        <dbReference type="ARBA" id="ARBA00023088"/>
    </source>
</evidence>
<dbReference type="AlphaFoldDB" id="A0A081LAZ0"/>
<dbReference type="PRINTS" id="PR01607">
    <property type="entry name" value="APYRASEFAMLY"/>
</dbReference>
<evidence type="ECO:0000313" key="8">
    <source>
        <dbReference type="Proteomes" id="UP000028091"/>
    </source>
</evidence>
<dbReference type="Gene3D" id="3.90.780.10">
    <property type="entry name" value="5'-Nucleotidase, C-terminal domain"/>
    <property type="match status" value="1"/>
</dbReference>
<feature type="domain" description="TNase-like" evidence="6">
    <location>
        <begin position="251"/>
        <end position="392"/>
    </location>
</feature>
<dbReference type="InterPro" id="IPR006146">
    <property type="entry name" value="5'-Nucleotdase_CS"/>
</dbReference>
<comment type="subcellular location">
    <subcellularLocation>
        <location evidence="1">Secreted</location>
        <location evidence="1">Cell wall</location>
        <topology evidence="1">Peptidoglycan-anchor</topology>
    </subcellularLocation>
</comment>
<dbReference type="GO" id="GO:0008253">
    <property type="term" value="F:5'-nucleotidase activity"/>
    <property type="evidence" value="ECO:0007669"/>
    <property type="project" value="TreeGrafter"/>
</dbReference>
<dbReference type="Gene3D" id="3.60.21.10">
    <property type="match status" value="1"/>
</dbReference>